<sequence>MRHNPLAVAHHPALDPSTEDPGAIFIHPPFNNFPDAQKYKDGLNYNLMASNPEWFLDPKDYISTAKSDPDAIRYPPQLEPPRGWCPTKKKDMKEGWPEGGEPRLRCTFCRRTYAGVNAKSMWRRHVYEKHKIAMSNRRDNQERKGRSYNKENKEGKSTDSSARHAAQSSSSNEDFRQTSFILRPDVPAVAPESSHSSDHMDEDEHVLTTTPTLATFSSEEADVFLVGTSSNTPPLTPGTSPSNPMTSRLKRSYSAAESPYNPLLTPSFRHSPARLPSDQPWRFPSPSHPLHSDARELSLTMLMRAEASPIVSGLDVSPIIIVPASERRKRSIFSSPFAKSDIQDKETYSDGEGIERIPKLPKSIRKFNADSFLPTPFTDRAKFKQYRVPESPLGRSFVGREKSLVSVVKANDLWRSGGPMSPAKTPSKDIGLLDAIELDDPDTFVGMLYKTLGDAPKNVVSPASSSSAPTDSPVMRSSQLSQFESSSSTLTGDGSVGLGIGLMEGFSLKESAGEDDNDNDDLLFIQNFRKPGGLPPPSDGSPFAPIGKKSYRQFLNASAQDHDGDYDMQETSQPKKRRRTINGRD</sequence>
<feature type="compositionally biased region" description="Low complexity" evidence="1">
    <location>
        <begin position="459"/>
        <end position="469"/>
    </location>
</feature>
<feature type="compositionally biased region" description="Basic residues" evidence="1">
    <location>
        <begin position="574"/>
        <end position="585"/>
    </location>
</feature>
<comment type="caution">
    <text evidence="2">The sequence shown here is derived from an EMBL/GenBank/DDBJ whole genome shotgun (WGS) entry which is preliminary data.</text>
</comment>
<feature type="region of interest" description="Disordered" evidence="1">
    <location>
        <begin position="457"/>
        <end position="490"/>
    </location>
</feature>
<evidence type="ECO:0000313" key="3">
    <source>
        <dbReference type="Proteomes" id="UP000308730"/>
    </source>
</evidence>
<feature type="compositionally biased region" description="Polar residues" evidence="1">
    <location>
        <begin position="229"/>
        <end position="246"/>
    </location>
</feature>
<evidence type="ECO:0000256" key="1">
    <source>
        <dbReference type="SAM" id="MobiDB-lite"/>
    </source>
</evidence>
<dbReference type="OrthoDB" id="2333993at2759"/>
<feature type="compositionally biased region" description="Low complexity" evidence="1">
    <location>
        <begin position="477"/>
        <end position="490"/>
    </location>
</feature>
<dbReference type="AlphaFoldDB" id="A0A4S4N3C5"/>
<keyword evidence="3" id="KW-1185">Reference proteome</keyword>
<proteinExistence type="predicted"/>
<feature type="region of interest" description="Disordered" evidence="1">
    <location>
        <begin position="67"/>
        <end position="98"/>
    </location>
</feature>
<dbReference type="Proteomes" id="UP000308730">
    <property type="component" value="Unassembled WGS sequence"/>
</dbReference>
<organism evidence="2 3">
    <name type="scientific">Antrodiella citrinella</name>
    <dbReference type="NCBI Taxonomy" id="2447956"/>
    <lineage>
        <taxon>Eukaryota</taxon>
        <taxon>Fungi</taxon>
        <taxon>Dikarya</taxon>
        <taxon>Basidiomycota</taxon>
        <taxon>Agaricomycotina</taxon>
        <taxon>Agaricomycetes</taxon>
        <taxon>Polyporales</taxon>
        <taxon>Steccherinaceae</taxon>
        <taxon>Antrodiella</taxon>
    </lineage>
</organism>
<feature type="region of interest" description="Disordered" evidence="1">
    <location>
        <begin position="133"/>
        <end position="177"/>
    </location>
</feature>
<feature type="region of interest" description="Disordered" evidence="1">
    <location>
        <begin position="229"/>
        <end position="276"/>
    </location>
</feature>
<feature type="compositionally biased region" description="Basic and acidic residues" evidence="1">
    <location>
        <begin position="88"/>
        <end position="98"/>
    </location>
</feature>
<evidence type="ECO:0000313" key="2">
    <source>
        <dbReference type="EMBL" id="THH33499.1"/>
    </source>
</evidence>
<protein>
    <submittedName>
        <fullName evidence="2">Uncharacterized protein</fullName>
    </submittedName>
</protein>
<reference evidence="2 3" key="1">
    <citation type="submission" date="2019-02" db="EMBL/GenBank/DDBJ databases">
        <title>Genome sequencing of the rare red list fungi Antrodiella citrinella (Flaviporus citrinellus).</title>
        <authorList>
            <person name="Buettner E."/>
            <person name="Kellner H."/>
        </authorList>
    </citation>
    <scope>NUCLEOTIDE SEQUENCE [LARGE SCALE GENOMIC DNA]</scope>
    <source>
        <strain evidence="2 3">DSM 108506</strain>
    </source>
</reference>
<feature type="compositionally biased region" description="Basic and acidic residues" evidence="1">
    <location>
        <begin position="136"/>
        <end position="157"/>
    </location>
</feature>
<accession>A0A4S4N3C5</accession>
<name>A0A4S4N3C5_9APHY</name>
<dbReference type="EMBL" id="SGPM01000005">
    <property type="protein sequence ID" value="THH33499.1"/>
    <property type="molecule type" value="Genomic_DNA"/>
</dbReference>
<gene>
    <name evidence="2" type="ORF">EUX98_g625</name>
</gene>
<feature type="region of interest" description="Disordered" evidence="1">
    <location>
        <begin position="1"/>
        <end position="20"/>
    </location>
</feature>
<feature type="region of interest" description="Disordered" evidence="1">
    <location>
        <begin position="526"/>
        <end position="585"/>
    </location>
</feature>